<dbReference type="PANTHER" id="PTHR40459:SF1">
    <property type="entry name" value="CONSERVED HYPOTHETICAL ALANINE AND LEUCINE RICH PROTEIN"/>
    <property type="match status" value="1"/>
</dbReference>
<dbReference type="InterPro" id="IPR008927">
    <property type="entry name" value="6-PGluconate_DH-like_C_sf"/>
</dbReference>
<dbReference type="InterPro" id="IPR019665">
    <property type="entry name" value="OxRdtase/DH_put_Rossmann_dom"/>
</dbReference>
<dbReference type="EMBL" id="POTY01000023">
    <property type="protein sequence ID" value="PZG22051.1"/>
    <property type="molecule type" value="Genomic_DNA"/>
</dbReference>
<dbReference type="Gene3D" id="1.10.1040.20">
    <property type="entry name" value="ProC-like, C-terminal domain"/>
    <property type="match status" value="1"/>
</dbReference>
<keyword evidence="5" id="KW-1185">Reference proteome</keyword>
<sequence>MSAPLRPHPGARRRPATVPSAQVATPSVHTVGIIGTGRVGATLGAALVAAGHRVVAATGSSGASRARLALLLPTVSRRPAAAVARAATDLLLIAVPDDALAGVVAGLAADGALRPGQVIAHTSGAHGLAVLAPATAAGARPLALHPAMTFTGTPDDLGRLPGISYGVTAPAELRPLAARLVADLGGVPEWIGEADRPLYHAALAHGANHLVTLVNEAADRLRDAGVGQPEKVLGPLLHAALENALRLGDDALTGPVSRGDAGTVERHLTRLAATAPESVAPYLALARRTADRAVAAGRLRPVDAEPLLGVLGRDHTELVGVSERQRADHRRSADNAQAGAERSEVAA</sequence>
<dbReference type="Proteomes" id="UP000248924">
    <property type="component" value="Unassembled WGS sequence"/>
</dbReference>
<evidence type="ECO:0000256" key="1">
    <source>
        <dbReference type="SAM" id="MobiDB-lite"/>
    </source>
</evidence>
<evidence type="ECO:0000313" key="4">
    <source>
        <dbReference type="EMBL" id="PZG22051.1"/>
    </source>
</evidence>
<feature type="region of interest" description="Disordered" evidence="1">
    <location>
        <begin position="319"/>
        <end position="347"/>
    </location>
</feature>
<dbReference type="InterPro" id="IPR037108">
    <property type="entry name" value="TM1727-like_C_sf"/>
</dbReference>
<dbReference type="InterPro" id="IPR018931">
    <property type="entry name" value="DUF2520"/>
</dbReference>
<feature type="compositionally biased region" description="Basic and acidic residues" evidence="1">
    <location>
        <begin position="319"/>
        <end position="333"/>
    </location>
</feature>
<comment type="caution">
    <text evidence="4">The sequence shown here is derived from an EMBL/GenBank/DDBJ whole genome shotgun (WGS) entry which is preliminary data.</text>
</comment>
<organism evidence="4 5">
    <name type="scientific">Micromonospora craterilacus</name>
    <dbReference type="NCBI Taxonomy" id="1655439"/>
    <lineage>
        <taxon>Bacteria</taxon>
        <taxon>Bacillati</taxon>
        <taxon>Actinomycetota</taxon>
        <taxon>Actinomycetes</taxon>
        <taxon>Micromonosporales</taxon>
        <taxon>Micromonosporaceae</taxon>
        <taxon>Micromonospora</taxon>
    </lineage>
</organism>
<dbReference type="AlphaFoldDB" id="A0A2W2EHE1"/>
<dbReference type="SUPFAM" id="SSF48179">
    <property type="entry name" value="6-phosphogluconate dehydrogenase C-terminal domain-like"/>
    <property type="match status" value="1"/>
</dbReference>
<feature type="region of interest" description="Disordered" evidence="1">
    <location>
        <begin position="1"/>
        <end position="22"/>
    </location>
</feature>
<evidence type="ECO:0000259" key="2">
    <source>
        <dbReference type="Pfam" id="PF10727"/>
    </source>
</evidence>
<dbReference type="Pfam" id="PF10728">
    <property type="entry name" value="DUF2520"/>
    <property type="match status" value="1"/>
</dbReference>
<gene>
    <name evidence="4" type="ORF">C1I95_06250</name>
</gene>
<dbReference type="Pfam" id="PF10727">
    <property type="entry name" value="Rossmann-like"/>
    <property type="match status" value="1"/>
</dbReference>
<feature type="domain" description="DUF2520" evidence="3">
    <location>
        <begin position="165"/>
        <end position="289"/>
    </location>
</feature>
<dbReference type="Gene3D" id="3.40.50.720">
    <property type="entry name" value="NAD(P)-binding Rossmann-like Domain"/>
    <property type="match status" value="1"/>
</dbReference>
<accession>A0A2W2EHE1</accession>
<feature type="domain" description="Putative oxidoreductase/dehydrogenase Rossmann-like" evidence="2">
    <location>
        <begin position="26"/>
        <end position="146"/>
    </location>
</feature>
<name>A0A2W2EHE1_9ACTN</name>
<evidence type="ECO:0000313" key="5">
    <source>
        <dbReference type="Proteomes" id="UP000248924"/>
    </source>
</evidence>
<dbReference type="SUPFAM" id="SSF51735">
    <property type="entry name" value="NAD(P)-binding Rossmann-fold domains"/>
    <property type="match status" value="1"/>
</dbReference>
<dbReference type="PANTHER" id="PTHR40459">
    <property type="entry name" value="CONSERVED HYPOTHETICAL ALANINE AND LEUCINE RICH PROTEIN"/>
    <property type="match status" value="1"/>
</dbReference>
<dbReference type="InterPro" id="IPR036291">
    <property type="entry name" value="NAD(P)-bd_dom_sf"/>
</dbReference>
<reference evidence="4 5" key="1">
    <citation type="submission" date="2018-01" db="EMBL/GenBank/DDBJ databases">
        <title>Draft genome sequence of Jishengella sp. NA12.</title>
        <authorList>
            <person name="Sahin N."/>
            <person name="Ay H."/>
            <person name="Saygin H."/>
        </authorList>
    </citation>
    <scope>NUCLEOTIDE SEQUENCE [LARGE SCALE GENOMIC DNA]</scope>
    <source>
        <strain evidence="4 5">NA12</strain>
    </source>
</reference>
<protein>
    <submittedName>
        <fullName evidence="4">DUF2520 domain-containing protein</fullName>
    </submittedName>
</protein>
<dbReference type="OrthoDB" id="8650434at2"/>
<proteinExistence type="predicted"/>
<evidence type="ECO:0000259" key="3">
    <source>
        <dbReference type="Pfam" id="PF10728"/>
    </source>
</evidence>